<sequence>MPKAENPLNDMQGARQYDGTGEEKPTDAYLKSVLPQFKKVLEARRSIRVYDEQPIPEDIMRDCLKDATLAPSSSNLQPYQMQWVRDPDKKAAIAQACLGQPAATTAGELVVIVARGDLWQENLEKIVGLMTDGGKKELPKPVHTYYRKLLPQVMKTDPLGINNLVRRGLFWFKGLKEPIIRSPVSKGDHRVWAHVQCALVAQTLMLSFAAHGYDSCPMGGIDEKRIKSTLDLPTGAEVTMVISAGKRKPEGLYGPRIRLADSDLIKEV</sequence>
<dbReference type="Gene3D" id="3.40.109.10">
    <property type="entry name" value="NADH Oxidase"/>
    <property type="match status" value="1"/>
</dbReference>
<dbReference type="AlphaFoldDB" id="A0A1Y6CJG3"/>
<dbReference type="Proteomes" id="UP000192907">
    <property type="component" value="Unassembled WGS sequence"/>
</dbReference>
<dbReference type="GO" id="GO:0016491">
    <property type="term" value="F:oxidoreductase activity"/>
    <property type="evidence" value="ECO:0007669"/>
    <property type="project" value="UniProtKB-KW"/>
</dbReference>
<dbReference type="STRING" id="1513793.SAMN06296036_12585"/>
<dbReference type="InterPro" id="IPR029479">
    <property type="entry name" value="Nitroreductase"/>
</dbReference>
<accession>A0A1Y6CJG3</accession>
<evidence type="ECO:0000256" key="2">
    <source>
        <dbReference type="ARBA" id="ARBA00023002"/>
    </source>
</evidence>
<gene>
    <name evidence="5" type="ORF">SAMN06296036_12585</name>
</gene>
<dbReference type="InterPro" id="IPR000415">
    <property type="entry name" value="Nitroreductase-like"/>
</dbReference>
<protein>
    <submittedName>
        <fullName evidence="5">Nitroreductase</fullName>
    </submittedName>
</protein>
<dbReference type="OrthoDB" id="5296794at2"/>
<feature type="region of interest" description="Disordered" evidence="3">
    <location>
        <begin position="1"/>
        <end position="25"/>
    </location>
</feature>
<dbReference type="EMBL" id="FWZT01000025">
    <property type="protein sequence ID" value="SMF70064.1"/>
    <property type="molecule type" value="Genomic_DNA"/>
</dbReference>
<dbReference type="PANTHER" id="PTHR43673">
    <property type="entry name" value="NAD(P)H NITROREDUCTASE YDGI-RELATED"/>
    <property type="match status" value="1"/>
</dbReference>
<dbReference type="RefSeq" id="WP_132324121.1">
    <property type="nucleotide sequence ID" value="NZ_FWZT01000025.1"/>
</dbReference>
<reference evidence="6" key="1">
    <citation type="submission" date="2017-04" db="EMBL/GenBank/DDBJ databases">
        <authorList>
            <person name="Varghese N."/>
            <person name="Submissions S."/>
        </authorList>
    </citation>
    <scope>NUCLEOTIDE SEQUENCE [LARGE SCALE GENOMIC DNA]</scope>
    <source>
        <strain evidence="6">RKEM611</strain>
    </source>
</reference>
<feature type="domain" description="Nitroreductase" evidence="4">
    <location>
        <begin position="42"/>
        <end position="246"/>
    </location>
</feature>
<evidence type="ECO:0000313" key="6">
    <source>
        <dbReference type="Proteomes" id="UP000192907"/>
    </source>
</evidence>
<keyword evidence="6" id="KW-1185">Reference proteome</keyword>
<evidence type="ECO:0000259" key="4">
    <source>
        <dbReference type="Pfam" id="PF00881"/>
    </source>
</evidence>
<evidence type="ECO:0000256" key="1">
    <source>
        <dbReference type="ARBA" id="ARBA00007118"/>
    </source>
</evidence>
<organism evidence="5 6">
    <name type="scientific">Pseudobacteriovorax antillogorgiicola</name>
    <dbReference type="NCBI Taxonomy" id="1513793"/>
    <lineage>
        <taxon>Bacteria</taxon>
        <taxon>Pseudomonadati</taxon>
        <taxon>Bdellovibrionota</taxon>
        <taxon>Oligoflexia</taxon>
        <taxon>Oligoflexales</taxon>
        <taxon>Pseudobacteriovoracaceae</taxon>
        <taxon>Pseudobacteriovorax</taxon>
    </lineage>
</organism>
<name>A0A1Y6CJG3_9BACT</name>
<keyword evidence="2" id="KW-0560">Oxidoreductase</keyword>
<evidence type="ECO:0000313" key="5">
    <source>
        <dbReference type="EMBL" id="SMF70064.1"/>
    </source>
</evidence>
<evidence type="ECO:0000256" key="3">
    <source>
        <dbReference type="SAM" id="MobiDB-lite"/>
    </source>
</evidence>
<dbReference type="SUPFAM" id="SSF55469">
    <property type="entry name" value="FMN-dependent nitroreductase-like"/>
    <property type="match status" value="1"/>
</dbReference>
<dbReference type="PANTHER" id="PTHR43673:SF10">
    <property type="entry name" value="NADH DEHYDROGENASE_NAD(P)H NITROREDUCTASE XCC3605-RELATED"/>
    <property type="match status" value="1"/>
</dbReference>
<proteinExistence type="inferred from homology"/>
<dbReference type="Pfam" id="PF00881">
    <property type="entry name" value="Nitroreductase"/>
    <property type="match status" value="1"/>
</dbReference>
<comment type="similarity">
    <text evidence="1">Belongs to the nitroreductase family.</text>
</comment>